<dbReference type="STRING" id="1221996.QY95_03849"/>
<evidence type="ECO:0000313" key="2">
    <source>
        <dbReference type="Proteomes" id="UP000031563"/>
    </source>
</evidence>
<gene>
    <name evidence="1" type="ORF">QY95_03849</name>
</gene>
<dbReference type="GO" id="GO:0003676">
    <property type="term" value="F:nucleic acid binding"/>
    <property type="evidence" value="ECO:0007669"/>
    <property type="project" value="InterPro"/>
</dbReference>
<evidence type="ECO:0000313" key="1">
    <source>
        <dbReference type="EMBL" id="KKB34498.1"/>
    </source>
</evidence>
<proteinExistence type="predicted"/>
<keyword evidence="2" id="KW-1185">Reference proteome</keyword>
<dbReference type="InterPro" id="IPR011856">
    <property type="entry name" value="tRNA_endonuc-like_dom_sf"/>
</dbReference>
<dbReference type="EMBL" id="JWIR02000083">
    <property type="protein sequence ID" value="KKB34498.1"/>
    <property type="molecule type" value="Genomic_DNA"/>
</dbReference>
<protein>
    <submittedName>
        <fullName evidence="1">Inner membrane protein</fullName>
    </submittedName>
</protein>
<dbReference type="OrthoDB" id="570199at2"/>
<reference evidence="1" key="1">
    <citation type="submission" date="2015-02" db="EMBL/GenBank/DDBJ databases">
        <title>Genome Assembly of Bacillaceae bacterium MTCC 8252.</title>
        <authorList>
            <person name="Verma A."/>
            <person name="Khatri I."/>
            <person name="Mual P."/>
            <person name="Subramanian S."/>
            <person name="Krishnamurthi S."/>
        </authorList>
    </citation>
    <scope>NUCLEOTIDE SEQUENCE [LARGE SCALE GENOMIC DNA]</scope>
    <source>
        <strain evidence="1">MTCC 8252</strain>
    </source>
</reference>
<dbReference type="Proteomes" id="UP000031563">
    <property type="component" value="Unassembled WGS sequence"/>
</dbReference>
<accession>A0A0F5HMI7</accession>
<name>A0A0F5HMI7_BACTR</name>
<comment type="caution">
    <text evidence="1">The sequence shown here is derived from an EMBL/GenBank/DDBJ whole genome shotgun (WGS) entry which is preliminary data.</text>
</comment>
<sequence>MYTLNLENNQLEEIPETTFFENDLKERQHIEEWIRKNPEVLGEDLLIIGHEYDQFEVNERLDLLALDKEGTLVIIEVKRDTTGSNVDFQALKYASYCARLSPQDILDLYSEYTRKHALRQVDPENELMEFLEVESEEEVRTMLNTNQRIIIVGKEIDKRILSVCTWLYENNIDIKCITLKPYKLENQIIIDTNQILPPDKLEDYYVNRKAAVKERKVNIDNKVSAFLQEVSGFINTQTNYTAHYGGKRDYFLGRQFLNLPWKFVFAYKAKNDTAVMFIESERPQAVELMKEIAGSQIGVLRETLGYEVELIRGVKNKDLYKLVVRIIFDEDQSLEERIRIYTGTFVKYKQFLERAAQEYILTNHT</sequence>
<dbReference type="AlphaFoldDB" id="A0A0F5HMI7"/>
<dbReference type="RefSeq" id="WP_052717175.1">
    <property type="nucleotide sequence ID" value="NZ_JWIQ02000037.1"/>
</dbReference>
<dbReference type="Gene3D" id="3.40.1350.10">
    <property type="match status" value="1"/>
</dbReference>
<organism evidence="1 2">
    <name type="scientific">Bacillus thermotolerans</name>
    <name type="common">Quasibacillus thermotolerans</name>
    <dbReference type="NCBI Taxonomy" id="1221996"/>
    <lineage>
        <taxon>Bacteria</taxon>
        <taxon>Bacillati</taxon>
        <taxon>Bacillota</taxon>
        <taxon>Bacilli</taxon>
        <taxon>Bacillales</taxon>
        <taxon>Bacillaceae</taxon>
        <taxon>Bacillus</taxon>
    </lineage>
</organism>